<dbReference type="CDD" id="cd07821">
    <property type="entry name" value="PYR_PYL_RCAR_like"/>
    <property type="match status" value="1"/>
</dbReference>
<keyword evidence="2" id="KW-1185">Reference proteome</keyword>
<organism evidence="1 2">
    <name type="scientific">Marinobacter daqiaonensis</name>
    <dbReference type="NCBI Taxonomy" id="650891"/>
    <lineage>
        <taxon>Bacteria</taxon>
        <taxon>Pseudomonadati</taxon>
        <taxon>Pseudomonadota</taxon>
        <taxon>Gammaproteobacteria</taxon>
        <taxon>Pseudomonadales</taxon>
        <taxon>Marinobacteraceae</taxon>
        <taxon>Marinobacter</taxon>
    </lineage>
</organism>
<dbReference type="PANTHER" id="PTHR39332">
    <property type="entry name" value="BLL4707 PROTEIN"/>
    <property type="match status" value="1"/>
</dbReference>
<dbReference type="Gene3D" id="3.30.530.20">
    <property type="match status" value="1"/>
</dbReference>
<dbReference type="EMBL" id="FOYW01000001">
    <property type="protein sequence ID" value="SFR53685.1"/>
    <property type="molecule type" value="Genomic_DNA"/>
</dbReference>
<accession>A0A1I6HGR0</accession>
<dbReference type="PANTHER" id="PTHR39332:SF7">
    <property type="entry name" value="SRPBCC FAMILY PROTEIN"/>
    <property type="match status" value="1"/>
</dbReference>
<name>A0A1I6HGR0_9GAMM</name>
<evidence type="ECO:0000313" key="2">
    <source>
        <dbReference type="Proteomes" id="UP000198644"/>
    </source>
</evidence>
<dbReference type="STRING" id="650891.SAMN05216203_1232"/>
<dbReference type="AlphaFoldDB" id="A0A1I6HGR0"/>
<dbReference type="Proteomes" id="UP000198644">
    <property type="component" value="Unassembled WGS sequence"/>
</dbReference>
<gene>
    <name evidence="1" type="ORF">SAMN05216203_1232</name>
</gene>
<reference evidence="1 2" key="1">
    <citation type="submission" date="2016-10" db="EMBL/GenBank/DDBJ databases">
        <authorList>
            <person name="de Groot N.N."/>
        </authorList>
    </citation>
    <scope>NUCLEOTIDE SEQUENCE [LARGE SCALE GENOMIC DNA]</scope>
    <source>
        <strain evidence="1 2">CGMCC 1.9167</strain>
    </source>
</reference>
<dbReference type="OrthoDB" id="1364128at2"/>
<proteinExistence type="predicted"/>
<evidence type="ECO:0000313" key="1">
    <source>
        <dbReference type="EMBL" id="SFR53685.1"/>
    </source>
</evidence>
<dbReference type="Pfam" id="PF10604">
    <property type="entry name" value="Polyketide_cyc2"/>
    <property type="match status" value="1"/>
</dbReference>
<dbReference type="InterPro" id="IPR019587">
    <property type="entry name" value="Polyketide_cyclase/dehydratase"/>
</dbReference>
<dbReference type="SUPFAM" id="SSF55961">
    <property type="entry name" value="Bet v1-like"/>
    <property type="match status" value="1"/>
</dbReference>
<dbReference type="InterPro" id="IPR023393">
    <property type="entry name" value="START-like_dom_sf"/>
</dbReference>
<protein>
    <submittedName>
        <fullName evidence="1">Polyketide cyclase / dehydrase and lipid transport</fullName>
    </submittedName>
</protein>
<dbReference type="RefSeq" id="WP_092013394.1">
    <property type="nucleotide sequence ID" value="NZ_FOYW01000001.1"/>
</dbReference>
<sequence length="143" mass="16095">MGKTYQSIVIDKPAEQVWEKLRNFHDLSWAPKSIEKAEAVGDTPGDTVGAKRILNDAFHETLRQINDAESELEYSIDDGPSPVSSKEVSNYQGVVRVRPVTESKEGSFVEWYSSWQGNDEDAADFCHDIYASLLRELKKTLEG</sequence>